<feature type="region of interest" description="Disordered" evidence="1">
    <location>
        <begin position="111"/>
        <end position="131"/>
    </location>
</feature>
<protein>
    <submittedName>
        <fullName evidence="2">Uncharacterized protein</fullName>
    </submittedName>
</protein>
<dbReference type="EMBL" id="RJVO01000003">
    <property type="protein sequence ID" value="ROH90911.1"/>
    <property type="molecule type" value="Genomic_DNA"/>
</dbReference>
<gene>
    <name evidence="2" type="ORF">ED208_07985</name>
</gene>
<evidence type="ECO:0000256" key="1">
    <source>
        <dbReference type="SAM" id="MobiDB-lite"/>
    </source>
</evidence>
<keyword evidence="3" id="KW-1185">Reference proteome</keyword>
<comment type="caution">
    <text evidence="2">The sequence shown here is derived from an EMBL/GenBank/DDBJ whole genome shotgun (WGS) entry which is preliminary data.</text>
</comment>
<dbReference type="Proteomes" id="UP000282106">
    <property type="component" value="Unassembled WGS sequence"/>
</dbReference>
<name>A0A3N0VDY9_9GAMM</name>
<dbReference type="AlphaFoldDB" id="A0A3N0VDY9"/>
<evidence type="ECO:0000313" key="2">
    <source>
        <dbReference type="EMBL" id="ROH90911.1"/>
    </source>
</evidence>
<dbReference type="InParanoid" id="A0A3N0VDY9"/>
<accession>A0A3N0VDY9</accession>
<evidence type="ECO:0000313" key="3">
    <source>
        <dbReference type="Proteomes" id="UP000282106"/>
    </source>
</evidence>
<organism evidence="2 3">
    <name type="scientific">Stagnimonas aquatica</name>
    <dbReference type="NCBI Taxonomy" id="2689987"/>
    <lineage>
        <taxon>Bacteria</taxon>
        <taxon>Pseudomonadati</taxon>
        <taxon>Pseudomonadota</taxon>
        <taxon>Gammaproteobacteria</taxon>
        <taxon>Nevskiales</taxon>
        <taxon>Nevskiaceae</taxon>
        <taxon>Stagnimonas</taxon>
    </lineage>
</organism>
<sequence>MNPQTSLQFAAVYAEAAIAWIETGVPQAVLWYDDEERWDFTPADEELPPSLVAFVLQQGWDGQLSLEGSTDALDENYDSLALREEIEEQMDQEGVARALIEALIEHRERLGDDAEDGLGLDPGLLQDEDER</sequence>
<dbReference type="RefSeq" id="WP_123211366.1">
    <property type="nucleotide sequence ID" value="NZ_RJVO01000003.1"/>
</dbReference>
<reference evidence="2 3" key="1">
    <citation type="submission" date="2018-10" db="EMBL/GenBank/DDBJ databases">
        <authorList>
            <person name="Chen W.-M."/>
        </authorList>
    </citation>
    <scope>NUCLEOTIDE SEQUENCE [LARGE SCALE GENOMIC DNA]</scope>
    <source>
        <strain evidence="2 3">THS-13</strain>
    </source>
</reference>
<proteinExistence type="predicted"/>